<reference evidence="2" key="2">
    <citation type="submission" date="2017-12" db="EMBL/GenBank/DDBJ databases">
        <title>Genome sequence of the Bar-tailed Godwit (Limosa lapponica baueri).</title>
        <authorList>
            <person name="Lima N.C.B."/>
            <person name="Parody-Merino A.M."/>
            <person name="Battley P.F."/>
            <person name="Fidler A.E."/>
            <person name="Prosdocimi F."/>
        </authorList>
    </citation>
    <scope>NUCLEOTIDE SEQUENCE [LARGE SCALE GENOMIC DNA]</scope>
</reference>
<dbReference type="PANTHER" id="PTHR33395">
    <property type="entry name" value="TRANSCRIPTASE, PUTATIVE-RELATED-RELATED"/>
    <property type="match status" value="1"/>
</dbReference>
<proteinExistence type="predicted"/>
<keyword evidence="2" id="KW-1185">Reference proteome</keyword>
<protein>
    <submittedName>
        <fullName evidence="1">Rna-directed dna polymerase from mobile element jockey-like</fullName>
    </submittedName>
</protein>
<evidence type="ECO:0000313" key="1">
    <source>
        <dbReference type="EMBL" id="PKU36417.1"/>
    </source>
</evidence>
<dbReference type="GO" id="GO:0061343">
    <property type="term" value="P:cell adhesion involved in heart morphogenesis"/>
    <property type="evidence" value="ECO:0007669"/>
    <property type="project" value="TreeGrafter"/>
</dbReference>
<gene>
    <name evidence="1" type="ORF">llap_13280</name>
</gene>
<keyword evidence="1" id="KW-0695">RNA-directed DNA polymerase</keyword>
<accession>A0A2I0TRK8</accession>
<name>A0A2I0TRK8_LIMLA</name>
<dbReference type="OrthoDB" id="416454at2759"/>
<dbReference type="Proteomes" id="UP000233556">
    <property type="component" value="Unassembled WGS sequence"/>
</dbReference>
<reference evidence="2" key="1">
    <citation type="submission" date="2017-11" db="EMBL/GenBank/DDBJ databases">
        <authorList>
            <person name="Lima N.C."/>
            <person name="Parody-Merino A.M."/>
            <person name="Battley P.F."/>
            <person name="Fidler A.E."/>
            <person name="Prosdocimi F."/>
        </authorList>
    </citation>
    <scope>NUCLEOTIDE SEQUENCE [LARGE SCALE GENOMIC DNA]</scope>
</reference>
<dbReference type="GO" id="GO:0007508">
    <property type="term" value="P:larval heart development"/>
    <property type="evidence" value="ECO:0007669"/>
    <property type="project" value="TreeGrafter"/>
</dbReference>
<organism evidence="1 2">
    <name type="scientific">Limosa lapponica baueri</name>
    <dbReference type="NCBI Taxonomy" id="1758121"/>
    <lineage>
        <taxon>Eukaryota</taxon>
        <taxon>Metazoa</taxon>
        <taxon>Chordata</taxon>
        <taxon>Craniata</taxon>
        <taxon>Vertebrata</taxon>
        <taxon>Euteleostomi</taxon>
        <taxon>Archelosauria</taxon>
        <taxon>Archosauria</taxon>
        <taxon>Dinosauria</taxon>
        <taxon>Saurischia</taxon>
        <taxon>Theropoda</taxon>
        <taxon>Coelurosauria</taxon>
        <taxon>Aves</taxon>
        <taxon>Neognathae</taxon>
        <taxon>Neoaves</taxon>
        <taxon>Charadriiformes</taxon>
        <taxon>Scolopacidae</taxon>
        <taxon>Limosa</taxon>
    </lineage>
</organism>
<dbReference type="PANTHER" id="PTHR33395:SF22">
    <property type="entry name" value="REVERSE TRANSCRIPTASE DOMAIN-CONTAINING PROTEIN"/>
    <property type="match status" value="1"/>
</dbReference>
<dbReference type="EMBL" id="KZ507660">
    <property type="protein sequence ID" value="PKU36417.1"/>
    <property type="molecule type" value="Genomic_DNA"/>
</dbReference>
<evidence type="ECO:0000313" key="2">
    <source>
        <dbReference type="Proteomes" id="UP000233556"/>
    </source>
</evidence>
<sequence>MNEVGAPVVEDTEKAELLNAFFASVFTAKAVPHESQTLETRRKVWREEDFPSVEEDWVRDHLAKLDIHKSMGPDRMHPSWRTGEVPEDWRKANITPVFKKGKMEDPGNYRPVSLTSVPGKVMEQLVLDVISKHFLMNRKLLEGVNMDLPRTQTPQSIQLQKEMAHVNLMKFNKAKYMGPHSGQGNLQYQYGLGDEWIEGIPAEKDLGITGG</sequence>
<keyword evidence="1" id="KW-0808">Transferase</keyword>
<keyword evidence="1" id="KW-0548">Nucleotidyltransferase</keyword>
<dbReference type="AlphaFoldDB" id="A0A2I0TRK8"/>
<dbReference type="GO" id="GO:0031012">
    <property type="term" value="C:extracellular matrix"/>
    <property type="evidence" value="ECO:0007669"/>
    <property type="project" value="TreeGrafter"/>
</dbReference>
<dbReference type="GO" id="GO:0003964">
    <property type="term" value="F:RNA-directed DNA polymerase activity"/>
    <property type="evidence" value="ECO:0007669"/>
    <property type="project" value="UniProtKB-KW"/>
</dbReference>